<evidence type="ECO:0000256" key="4">
    <source>
        <dbReference type="ARBA" id="ARBA00022679"/>
    </source>
</evidence>
<gene>
    <name evidence="8" type="ORF">TRFO_27360</name>
</gene>
<evidence type="ECO:0000313" key="9">
    <source>
        <dbReference type="Proteomes" id="UP000179807"/>
    </source>
</evidence>
<dbReference type="Gene3D" id="3.90.1750.10">
    <property type="entry name" value="Hect, E3 ligase catalytic domains"/>
    <property type="match status" value="1"/>
</dbReference>
<evidence type="ECO:0000313" key="8">
    <source>
        <dbReference type="EMBL" id="OHT04984.1"/>
    </source>
</evidence>
<dbReference type="VEuPathDB" id="TrichDB:TRFO_27360"/>
<organism evidence="8 9">
    <name type="scientific">Tritrichomonas foetus</name>
    <dbReference type="NCBI Taxonomy" id="1144522"/>
    <lineage>
        <taxon>Eukaryota</taxon>
        <taxon>Metamonada</taxon>
        <taxon>Parabasalia</taxon>
        <taxon>Tritrichomonadida</taxon>
        <taxon>Tritrichomonadidae</taxon>
        <taxon>Tritrichomonas</taxon>
    </lineage>
</organism>
<dbReference type="Gene3D" id="3.30.2410.10">
    <property type="entry name" value="Hect, E3 ligase catalytic domain"/>
    <property type="match status" value="1"/>
</dbReference>
<dbReference type="Gene3D" id="3.30.2160.10">
    <property type="entry name" value="Hect, E3 ligase catalytic domain"/>
    <property type="match status" value="1"/>
</dbReference>
<evidence type="ECO:0000256" key="3">
    <source>
        <dbReference type="ARBA" id="ARBA00012485"/>
    </source>
</evidence>
<sequence length="2033" mass="232922">MSGQHNIEFCFFSNHWLIVRKYGWHKFKMAQKLLFPSSSIFNDADEIDCIHQCDIDLRTRSIPCEEIESLLSNILDFLETPITENYQFDVLSLVYDCFSVYPNELINLFEKFRERSFKTIMNFNASVFASISLSNHGVSILPDFVQESLSTFRENINSEKIVLNGLEFTEKESLFAIHHLLRVFPVTTEILTPFIPKLFVKNPTDFRLDLVAHIAASNLLVLIPEKYYITLDAYVNSPSPSLVFTCLVPFIPKSSFFKIAPSLETYLISLGYPAMSLVFLKKCYETDFKDFKDFQSLFNTIDVKNLDQNILDFTDNFEFTFSDKQAENLTNFDNSTFFLKTLPEPQKYLSDQQIEAFFESCEDPNILRRVLKPLFSHPLLMKAENWAKFIKLADPKDFATIGKCFVTNAIDIGDSTINLLLYVNLDNKVCDFLRLSLNMDHRDLFLASPRLNELLSTIHFQPSFSFWRLFSKSRCLISYVVAQNFRCPYVMYGLVTATSFTKLDPFFQTIYIEPQTPESLKKVEDYCNKTCINKTALFTSINGGPAELSLMAAGHYYGTRIAYHQARTQIEGIDVSNILHFSVVASMTYKVTCKLHASPVFMEIYSDPVRYSLTCEALKTASKDLKLNYFDHILTAMPTLYLFNTFTSKLRPIVLDVFKSKEYDEKQMVMFLNHLSNSTASPTVTLRRSLIKDPSFISVATNEPTKATLTAVREEEHAFWSEIAEEAFDLLSNYDYQNDYPLNFHCDCIKHTNIVCDRLYNHPTAPLVKFIQDIAISTPKFEIDDPHLIYDVLEEQVQKENWPVCESIIHFLCKIEKTDGLQKYFDRNVPLLNLALTHVFKPNCNASMFSAISVDFVIGVMTSKVRLLDTKVRVFLTRVLNDDDTLLQYYIRSLKQIQRGFCVMTQTIAAMYWDEVCRDPEIIGKAIHSVYASPVDQPSILIARPKVLENNPPSKFAIEIMQKMMENAFEEDKTRILCWATYLVQSHGFLLEGFDHIKSFEKMMGVLSNFGHSKNEGTFRASLTTLALLYNYISIPSIADTFFEWFFAFRNEFNANQIYAFLLILRAFLSVDAVKTVMAAVLVRYDFLSFVPSQCNAIQYSIVTELFMSALDKAIGPDFYTFDAISCCNSPFVTAFDDSPILQRYLMQSNPLNFILSQLSEDDQAFVTTIIRDRFFKRESEVADGRTLEKILSKYPHDENVFIPEWASKVAFDNLPEVKISTILHHRVPKLPTEITPTMQRYLATKPNWVSAWIKNPSTLLLLPIHYKFIYETIEEIQKIEKKELQIDFHRISRHDFPLPVIQPNDIELDFTKARNRLPRTQFVIPPAEKEEFVPTLLELNENEKESFIPFNLTNHEKIENNNIYVEIQTRIPGEMIQDTFLSNQLFESLVSIASFGDLSPEFSKLLVTIGNRPAALNSILSHVNNNLCGISNGRLISIARILAGLSKCSTFSSSFDFNLSKPFQKTICSPQFRLSTVLFNVVSSIFGNLSSSLPDRSIQVIKQMLLSGGNSFTAALVPYSKLGSDQKKGLQSSIEVACDLSLNSSIEREVDTVDLMAYLNAVPEFMTNKKPKLLIILNKLLERYDPNNNQVINRLFNIVQPKSEEMAFTTRQEGSDVPQEVKERNPEFWQTVIKNSSILCKLISNDRSLINGPLAFLKTFPSLLDFPLRLSLFNTSGKAKLSNRAITIKVHRDNIIQDSYQKISLISRDTFLGEININFIGENGVDLGGLRKDWYTSLIRALFNPEYALFTKERAPNPSSNVNPEHLLYFFFTGKMIARAILDNVNVDCHLPTVLCKEILGVKTTLRDLEALDPELFRSFQWMLNNDVTDLDMRYTAGVDILGVHKEIPLIDDGENVVVTNENKEKFVELTVRHILVGQTREQTDAFVKGFHSLITKSELRMFSPSELDLIICGIPTVDVRDMRKFCKYEYPFKQDHPVVQRFFAVIRHWNREDLAKLLLFVTGSSQVPIGGFKTFMDEGSPFTLAPGGDHTRLPAAHTCTNTLDLPDYRSEKEMNEKLLFSVNECNSFGFQ</sequence>
<feature type="domain" description="HECT" evidence="7">
    <location>
        <begin position="1708"/>
        <end position="2033"/>
    </location>
</feature>
<feature type="active site" description="Glycyl thioester intermediate" evidence="6">
    <location>
        <position position="2001"/>
    </location>
</feature>
<protein>
    <recommendedName>
        <fullName evidence="3">HECT-type E3 ubiquitin transferase</fullName>
        <ecNumber evidence="3">2.3.2.26</ecNumber>
    </recommendedName>
</protein>
<dbReference type="EMBL" id="MLAK01000773">
    <property type="protein sequence ID" value="OHT04984.1"/>
    <property type="molecule type" value="Genomic_DNA"/>
</dbReference>
<comment type="caution">
    <text evidence="8">The sequence shown here is derived from an EMBL/GenBank/DDBJ whole genome shotgun (WGS) entry which is preliminary data.</text>
</comment>
<reference evidence="8" key="1">
    <citation type="submission" date="2016-10" db="EMBL/GenBank/DDBJ databases">
        <authorList>
            <person name="Benchimol M."/>
            <person name="Almeida L.G."/>
            <person name="Vasconcelos A.T."/>
            <person name="Perreira-Neves A."/>
            <person name="Rosa I.A."/>
            <person name="Tasca T."/>
            <person name="Bogo M.R."/>
            <person name="de Souza W."/>
        </authorList>
    </citation>
    <scope>NUCLEOTIDE SEQUENCE [LARGE SCALE GENOMIC DNA]</scope>
    <source>
        <strain evidence="8">K</strain>
    </source>
</reference>
<dbReference type="GO" id="GO:0000209">
    <property type="term" value="P:protein polyubiquitination"/>
    <property type="evidence" value="ECO:0007669"/>
    <property type="project" value="TreeGrafter"/>
</dbReference>
<comment type="pathway">
    <text evidence="2">Protein modification; protein ubiquitination.</text>
</comment>
<dbReference type="GeneID" id="94840201"/>
<dbReference type="GO" id="GO:0005737">
    <property type="term" value="C:cytoplasm"/>
    <property type="evidence" value="ECO:0007669"/>
    <property type="project" value="TreeGrafter"/>
</dbReference>
<keyword evidence="4" id="KW-0808">Transferase</keyword>
<dbReference type="SMART" id="SM00119">
    <property type="entry name" value="HECTc"/>
    <property type="match status" value="1"/>
</dbReference>
<dbReference type="InterPro" id="IPR050409">
    <property type="entry name" value="E3_ubiq-protein_ligase"/>
</dbReference>
<comment type="catalytic activity">
    <reaction evidence="1">
        <text>S-ubiquitinyl-[E2 ubiquitin-conjugating enzyme]-L-cysteine + [acceptor protein]-L-lysine = [E2 ubiquitin-conjugating enzyme]-L-cysteine + N(6)-ubiquitinyl-[acceptor protein]-L-lysine.</text>
        <dbReference type="EC" id="2.3.2.26"/>
    </reaction>
</comment>
<evidence type="ECO:0000256" key="2">
    <source>
        <dbReference type="ARBA" id="ARBA00004906"/>
    </source>
</evidence>
<name>A0A1J4K2G5_9EUKA</name>
<evidence type="ECO:0000256" key="5">
    <source>
        <dbReference type="ARBA" id="ARBA00022786"/>
    </source>
</evidence>
<accession>A0A1J4K2G5</accession>
<evidence type="ECO:0000256" key="1">
    <source>
        <dbReference type="ARBA" id="ARBA00000885"/>
    </source>
</evidence>
<dbReference type="PROSITE" id="PS50237">
    <property type="entry name" value="HECT"/>
    <property type="match status" value="1"/>
</dbReference>
<dbReference type="PANTHER" id="PTHR11254">
    <property type="entry name" value="HECT DOMAIN UBIQUITIN-PROTEIN LIGASE"/>
    <property type="match status" value="1"/>
</dbReference>
<dbReference type="GO" id="GO:0006511">
    <property type="term" value="P:ubiquitin-dependent protein catabolic process"/>
    <property type="evidence" value="ECO:0007669"/>
    <property type="project" value="TreeGrafter"/>
</dbReference>
<proteinExistence type="predicted"/>
<dbReference type="Pfam" id="PF00632">
    <property type="entry name" value="HECT"/>
    <property type="match status" value="1"/>
</dbReference>
<dbReference type="InterPro" id="IPR000569">
    <property type="entry name" value="HECT_dom"/>
</dbReference>
<dbReference type="GO" id="GO:0061630">
    <property type="term" value="F:ubiquitin protein ligase activity"/>
    <property type="evidence" value="ECO:0007669"/>
    <property type="project" value="UniProtKB-EC"/>
</dbReference>
<keyword evidence="5 6" id="KW-0833">Ubl conjugation pathway</keyword>
<dbReference type="Proteomes" id="UP000179807">
    <property type="component" value="Unassembled WGS sequence"/>
</dbReference>
<evidence type="ECO:0000259" key="7">
    <source>
        <dbReference type="PROSITE" id="PS50237"/>
    </source>
</evidence>
<dbReference type="InterPro" id="IPR035983">
    <property type="entry name" value="Hect_E3_ubiquitin_ligase"/>
</dbReference>
<dbReference type="RefSeq" id="XP_068358120.1">
    <property type="nucleotide sequence ID" value="XM_068505497.1"/>
</dbReference>
<dbReference type="SUPFAM" id="SSF56204">
    <property type="entry name" value="Hect, E3 ligase catalytic domain"/>
    <property type="match status" value="1"/>
</dbReference>
<dbReference type="EC" id="2.3.2.26" evidence="3"/>
<dbReference type="PANTHER" id="PTHR11254:SF67">
    <property type="entry name" value="E3 UBIQUITIN-PROTEIN LIGASE HUWE1"/>
    <property type="match status" value="1"/>
</dbReference>
<evidence type="ECO:0000256" key="6">
    <source>
        <dbReference type="PROSITE-ProRule" id="PRU00104"/>
    </source>
</evidence>
<dbReference type="OrthoDB" id="8068875at2759"/>
<dbReference type="CDD" id="cd00078">
    <property type="entry name" value="HECTc"/>
    <property type="match status" value="1"/>
</dbReference>
<keyword evidence="9" id="KW-1185">Reference proteome</keyword>